<feature type="compositionally biased region" description="Basic and acidic residues" evidence="1">
    <location>
        <begin position="325"/>
        <end position="334"/>
    </location>
</feature>
<dbReference type="Gene3D" id="2.20.70.10">
    <property type="match status" value="1"/>
</dbReference>
<evidence type="ECO:0000313" key="3">
    <source>
        <dbReference type="EMBL" id="KAJ3491188.1"/>
    </source>
</evidence>
<feature type="compositionally biased region" description="Basic and acidic residues" evidence="1">
    <location>
        <begin position="387"/>
        <end position="399"/>
    </location>
</feature>
<feature type="compositionally biased region" description="Basic and acidic residues" evidence="1">
    <location>
        <begin position="345"/>
        <end position="355"/>
    </location>
</feature>
<feature type="compositionally biased region" description="Basic residues" evidence="1">
    <location>
        <begin position="1050"/>
        <end position="1060"/>
    </location>
</feature>
<feature type="compositionally biased region" description="Basic and acidic residues" evidence="1">
    <location>
        <begin position="469"/>
        <end position="505"/>
    </location>
</feature>
<dbReference type="Proteomes" id="UP001212997">
    <property type="component" value="Unassembled WGS sequence"/>
</dbReference>
<feature type="compositionally biased region" description="Basic residues" evidence="1">
    <location>
        <begin position="1182"/>
        <end position="1201"/>
    </location>
</feature>
<feature type="compositionally biased region" description="Basic and acidic residues" evidence="1">
    <location>
        <begin position="924"/>
        <end position="963"/>
    </location>
</feature>
<feature type="compositionally biased region" description="Pro residues" evidence="1">
    <location>
        <begin position="994"/>
        <end position="1004"/>
    </location>
</feature>
<feature type="compositionally biased region" description="Basic and acidic residues" evidence="1">
    <location>
        <begin position="1104"/>
        <end position="1114"/>
    </location>
</feature>
<evidence type="ECO:0000259" key="2">
    <source>
        <dbReference type="PROSITE" id="PS50020"/>
    </source>
</evidence>
<feature type="domain" description="WW" evidence="2">
    <location>
        <begin position="166"/>
        <end position="201"/>
    </location>
</feature>
<sequence length="1201" mass="132358">MEEEAELLDWGNEDDEQQQLESNGSQRYLIDSRDDAEDAVSLGGDEDDMQDFAAYQSHPHQHTEGPLGTSFKPSSSSQQQSSHSVDSRDPQPNKSPRKDSSHHRRSHSQSLSKLIHALPPKPVLIDSDFGRQPPTQISTLASSMVRRERRSNGQSKGHTASSETNDSLPPNWEIRHPRSDSGDVYFYNVVTFESTWTRPTFSGSGESSPYKDKGNDRPLPRSPPLSEAEDPPHTLTDRNGSRPKREAKVRRASSANGDPLSYEDRHYRPGEASQPTIANEYSDRKDARSSRRSPSPRPSESRRLRSVTPPRKGHRRELSPPAQGARREPVRDAPSRLSSPPPDRGWGRQRVEDSRSQSPDRVSVSRGRRQRGDIDSPEMRPSSYQDQRFRDDNLRDVPTQRHRSPPHMRDSASPTNNRRTPQVRDTLPPAPYQGQGRYARSHSPPQERGGGGGRHHDIYIPSDAVPQRRPRDSDASLADDHNENQPKRRRVDEPTDAIPGRRDAPIDYPLLSQSSSVPDAPMSTLAINETEQPRARRKPLPPQSTRFRQAQQNASASMSASGPTFSQHGMRPAPDLPPPTRPASFADVPSGPRGHAQSARDQDSERRQPPTKPSGRRATRFGDSQQAPVSGLGGQGRDIGGGDPPRFPVQRPEESSSRPASMYSDRSNDMQVDSLPKGPRAMTQGNAPGIYSQSASGTSTATFGNARPGQDSKMRRALPPHLTNGFDGRGSRDRGDLPSSTPKGPAAGNSSSGPYRRTGGQNDAAEPRRQDARERRVPKLSGTNSVPIGNRRSFPPENNVESTRLPASSSSVERIPGNDDNLSRFQDGYTRPYQPEKESPSSLPRGLPPASDNRRYSQGNRDDFMSRFGAPTRDPEVSDRTWHARDEPLDRPSRSPVVNNSRLPLLTPTQSSPADVSWSGSYNDEPKRSRIQDSDRHYEPPPQREDFEEPSLPRESHPRDHPAGRNKGRFSPVQGRGRSRSNAQHDSRTITSLPAPPPSLPPRPVDSFHNEPRRGYEDGHGESREGPAPTYRDRPVDSHDEPPPVQSRDHPRHSEHRQHSSHVADSGSRRDSKPVRIKRPARSPTADDTRLSTSYEPEGGGNVPDRDGRGDKGGRGARRGGGSLLDRLALDGPSQGSPSPAPSLRDRVDVPMKRAGDGPSDLAAVPMAGGGFDGEGENSGKGGRRKGRNGKPRRGRRSAAP</sequence>
<evidence type="ECO:0000313" key="4">
    <source>
        <dbReference type="Proteomes" id="UP001212997"/>
    </source>
</evidence>
<dbReference type="Pfam" id="PF00397">
    <property type="entry name" value="WW"/>
    <property type="match status" value="1"/>
</dbReference>
<feature type="compositionally biased region" description="Basic and acidic residues" evidence="1">
    <location>
        <begin position="85"/>
        <end position="99"/>
    </location>
</feature>
<dbReference type="SMART" id="SM00456">
    <property type="entry name" value="WW"/>
    <property type="match status" value="1"/>
</dbReference>
<dbReference type="PROSITE" id="PS50020">
    <property type="entry name" value="WW_DOMAIN_2"/>
    <property type="match status" value="1"/>
</dbReference>
<dbReference type="InterPro" id="IPR036020">
    <property type="entry name" value="WW_dom_sf"/>
</dbReference>
<feature type="compositionally biased region" description="Low complexity" evidence="1">
    <location>
        <begin position="74"/>
        <end position="84"/>
    </location>
</feature>
<dbReference type="AlphaFoldDB" id="A0AAD5VD05"/>
<feature type="compositionally biased region" description="Acidic residues" evidence="1">
    <location>
        <begin position="34"/>
        <end position="50"/>
    </location>
</feature>
<feature type="compositionally biased region" description="Polar residues" evidence="1">
    <location>
        <begin position="896"/>
        <end position="922"/>
    </location>
</feature>
<evidence type="ECO:0000256" key="1">
    <source>
        <dbReference type="SAM" id="MobiDB-lite"/>
    </source>
</evidence>
<dbReference type="EMBL" id="JANAWD010000016">
    <property type="protein sequence ID" value="KAJ3491188.1"/>
    <property type="molecule type" value="Genomic_DNA"/>
</dbReference>
<feature type="compositionally biased region" description="Basic and acidic residues" evidence="1">
    <location>
        <begin position="230"/>
        <end position="246"/>
    </location>
</feature>
<feature type="compositionally biased region" description="Basic and acidic residues" evidence="1">
    <location>
        <begin position="765"/>
        <end position="777"/>
    </location>
</feature>
<organism evidence="3 4">
    <name type="scientific">Meripilus lineatus</name>
    <dbReference type="NCBI Taxonomy" id="2056292"/>
    <lineage>
        <taxon>Eukaryota</taxon>
        <taxon>Fungi</taxon>
        <taxon>Dikarya</taxon>
        <taxon>Basidiomycota</taxon>
        <taxon>Agaricomycotina</taxon>
        <taxon>Agaricomycetes</taxon>
        <taxon>Polyporales</taxon>
        <taxon>Meripilaceae</taxon>
        <taxon>Meripilus</taxon>
    </lineage>
</organism>
<accession>A0AAD5VD05</accession>
<feature type="compositionally biased region" description="Polar residues" evidence="1">
    <location>
        <begin position="133"/>
        <end position="142"/>
    </location>
</feature>
<protein>
    <recommendedName>
        <fullName evidence="2">WW domain-containing protein</fullName>
    </recommendedName>
</protein>
<proteinExistence type="predicted"/>
<dbReference type="SUPFAM" id="SSF51045">
    <property type="entry name" value="WW domain"/>
    <property type="match status" value="1"/>
</dbReference>
<feature type="compositionally biased region" description="Low complexity" evidence="1">
    <location>
        <begin position="549"/>
        <end position="561"/>
    </location>
</feature>
<feature type="compositionally biased region" description="Low complexity" evidence="1">
    <location>
        <begin position="1124"/>
        <end position="1138"/>
    </location>
</feature>
<dbReference type="CDD" id="cd00201">
    <property type="entry name" value="WW"/>
    <property type="match status" value="1"/>
</dbReference>
<feature type="compositionally biased region" description="Basic and acidic residues" evidence="1">
    <location>
        <begin position="598"/>
        <end position="608"/>
    </location>
</feature>
<name>A0AAD5VD05_9APHY</name>
<comment type="caution">
    <text evidence="3">The sequence shown here is derived from an EMBL/GenBank/DDBJ whole genome shotgun (WGS) entry which is preliminary data.</text>
</comment>
<feature type="compositionally biased region" description="Basic and acidic residues" evidence="1">
    <location>
        <begin position="1006"/>
        <end position="1042"/>
    </location>
</feature>
<keyword evidence="4" id="KW-1185">Reference proteome</keyword>
<feature type="region of interest" description="Disordered" evidence="1">
    <location>
        <begin position="1"/>
        <end position="180"/>
    </location>
</feature>
<feature type="compositionally biased region" description="Polar residues" evidence="1">
    <location>
        <begin position="197"/>
        <end position="207"/>
    </location>
</feature>
<feature type="compositionally biased region" description="Basic and acidic residues" evidence="1">
    <location>
        <begin position="1144"/>
        <end position="1156"/>
    </location>
</feature>
<feature type="compositionally biased region" description="Gly residues" evidence="1">
    <location>
        <begin position="631"/>
        <end position="643"/>
    </location>
</feature>
<feature type="compositionally biased region" description="Polar residues" evidence="1">
    <location>
        <begin position="152"/>
        <end position="168"/>
    </location>
</feature>
<feature type="region of interest" description="Disordered" evidence="1">
    <location>
        <begin position="197"/>
        <end position="1201"/>
    </location>
</feature>
<feature type="compositionally biased region" description="Basic and acidic residues" evidence="1">
    <location>
        <begin position="852"/>
        <end position="865"/>
    </location>
</feature>
<dbReference type="InterPro" id="IPR001202">
    <property type="entry name" value="WW_dom"/>
</dbReference>
<gene>
    <name evidence="3" type="ORF">NLI96_g881</name>
</gene>
<reference evidence="3" key="1">
    <citation type="submission" date="2022-07" db="EMBL/GenBank/DDBJ databases">
        <title>Genome Sequence of Physisporinus lineatus.</title>
        <authorList>
            <person name="Buettner E."/>
        </authorList>
    </citation>
    <scope>NUCLEOTIDE SEQUENCE</scope>
    <source>
        <strain evidence="3">VT162</strain>
    </source>
</reference>
<feature type="compositionally biased region" description="Acidic residues" evidence="1">
    <location>
        <begin position="1"/>
        <end position="18"/>
    </location>
</feature>
<feature type="compositionally biased region" description="Polar residues" evidence="1">
    <location>
        <begin position="683"/>
        <end position="703"/>
    </location>
</feature>
<feature type="compositionally biased region" description="Basic and acidic residues" evidence="1">
    <location>
        <begin position="873"/>
        <end position="893"/>
    </location>
</feature>
<feature type="compositionally biased region" description="Polar residues" evidence="1">
    <location>
        <begin position="799"/>
        <end position="812"/>
    </location>
</feature>
<feature type="compositionally biased region" description="Basic and acidic residues" evidence="1">
    <location>
        <begin position="209"/>
        <end position="219"/>
    </location>
</feature>
<feature type="compositionally biased region" description="Gly residues" evidence="1">
    <location>
        <begin position="1168"/>
        <end position="1181"/>
    </location>
</feature>